<organism evidence="1 2">
    <name type="scientific">Polaromonas vacuolata</name>
    <dbReference type="NCBI Taxonomy" id="37448"/>
    <lineage>
        <taxon>Bacteria</taxon>
        <taxon>Pseudomonadati</taxon>
        <taxon>Pseudomonadota</taxon>
        <taxon>Betaproteobacteria</taxon>
        <taxon>Burkholderiales</taxon>
        <taxon>Comamonadaceae</taxon>
        <taxon>Polaromonas</taxon>
    </lineage>
</organism>
<dbReference type="Proteomes" id="UP000502041">
    <property type="component" value="Chromosome"/>
</dbReference>
<dbReference type="EMBL" id="CP051461">
    <property type="protein sequence ID" value="QJC55837.1"/>
    <property type="molecule type" value="Genomic_DNA"/>
</dbReference>
<dbReference type="KEGG" id="pvac:HC248_01120"/>
<sequence>MVVFGTGKSLSANDFPADGITQRMYGVYDRSIITSSETATNPAHANPPRGTTTLLERKLISTSNGALTVSATSANALDLSHQDGWYFDFPSRSEMLLSSPDERSENILFTSVRPASDQSQCNHAPVGRFYMLDPNTGLPSSTSLGSLRQVNGQPSKLIAIPSTDQKVKLASDRSGRVAAAKPAQTQKFCEEHPEQCLTQSCAANTFAYRVIGQSADHTLCMRSFNARIGWREVPGMNTFRR</sequence>
<keyword evidence="2" id="KW-1185">Reference proteome</keyword>
<name>A0A6H2H7U2_9BURK</name>
<protein>
    <submittedName>
        <fullName evidence="1">Type IV pilus biogenesis factor PilY1</fullName>
    </submittedName>
</protein>
<reference evidence="1 2" key="1">
    <citation type="submission" date="2020-04" db="EMBL/GenBank/DDBJ databases">
        <title>Complete genome of a Psychrophilic, Marine, Gas Vacuolate Bacterium Polaromonas vacuolata KCTC 22033T.</title>
        <authorList>
            <person name="Hwang K."/>
            <person name="Kim K.M."/>
        </authorList>
    </citation>
    <scope>NUCLEOTIDE SEQUENCE [LARGE SCALE GENOMIC DNA]</scope>
    <source>
        <strain evidence="1 2">KCTC 22033</strain>
    </source>
</reference>
<evidence type="ECO:0000313" key="2">
    <source>
        <dbReference type="Proteomes" id="UP000502041"/>
    </source>
</evidence>
<proteinExistence type="predicted"/>
<evidence type="ECO:0000313" key="1">
    <source>
        <dbReference type="EMBL" id="QJC55837.1"/>
    </source>
</evidence>
<accession>A0A6H2H7U2</accession>
<dbReference type="AlphaFoldDB" id="A0A6H2H7U2"/>
<gene>
    <name evidence="1" type="primary">pilY1_1</name>
    <name evidence="1" type="ORF">HC248_01120</name>
</gene>